<dbReference type="GO" id="GO:0005576">
    <property type="term" value="C:extracellular region"/>
    <property type="evidence" value="ECO:0007669"/>
    <property type="project" value="UniProtKB-ARBA"/>
</dbReference>
<organism evidence="6 7">
    <name type="scientific">Peromyscus maniculatus bairdii</name>
    <name type="common">Prairie deer mouse</name>
    <dbReference type="NCBI Taxonomy" id="230844"/>
    <lineage>
        <taxon>Eukaryota</taxon>
        <taxon>Metazoa</taxon>
        <taxon>Chordata</taxon>
        <taxon>Craniata</taxon>
        <taxon>Vertebrata</taxon>
        <taxon>Euteleostomi</taxon>
        <taxon>Mammalia</taxon>
        <taxon>Eutheria</taxon>
        <taxon>Euarchontoglires</taxon>
        <taxon>Glires</taxon>
        <taxon>Rodentia</taxon>
        <taxon>Myomorpha</taxon>
        <taxon>Muroidea</taxon>
        <taxon>Cricetidae</taxon>
        <taxon>Neotominae</taxon>
        <taxon>Peromyscus</taxon>
    </lineage>
</organism>
<dbReference type="InterPro" id="IPR013106">
    <property type="entry name" value="Ig_V-set"/>
</dbReference>
<dbReference type="GO" id="GO:0005886">
    <property type="term" value="C:plasma membrane"/>
    <property type="evidence" value="ECO:0007669"/>
    <property type="project" value="UniProtKB-ARBA"/>
</dbReference>
<dbReference type="Gene3D" id="2.60.40.10">
    <property type="entry name" value="Immunoglobulins"/>
    <property type="match status" value="1"/>
</dbReference>
<keyword evidence="1" id="KW-0391">Immunity</keyword>
<dbReference type="GeneTree" id="ENSGT00940000153924"/>
<evidence type="ECO:0000256" key="2">
    <source>
        <dbReference type="ARBA" id="ARBA00023130"/>
    </source>
</evidence>
<keyword evidence="2" id="KW-1064">Adaptive immunity</keyword>
<protein>
    <recommendedName>
        <fullName evidence="5">Ig-like domain-containing protein</fullName>
    </recommendedName>
</protein>
<dbReference type="InterPro" id="IPR036179">
    <property type="entry name" value="Ig-like_dom_sf"/>
</dbReference>
<keyword evidence="4" id="KW-1280">Immunoglobulin</keyword>
<keyword evidence="7" id="KW-1185">Reference proteome</keyword>
<sequence length="200" mass="22024">MPVPLLHSQVSPVLELASHSHSTDMRVPTQLLVLQLLWIIGARCDIQMTQSPASLSVSLKESVTMTCQASQNIGNALAWYQQKPGGPPKLLIYNANSLENGVPSRFSGSRSGTQFSLKISSLQPEDVAIYYCQQYYDYPPTEAELCGLAAPDVPPSESPTETVSQMLQNQSMKSWKVKDCLKYVSRSGIDKELIFQSISN</sequence>
<evidence type="ECO:0000256" key="1">
    <source>
        <dbReference type="ARBA" id="ARBA00022859"/>
    </source>
</evidence>
<dbReference type="GO" id="GO:0019814">
    <property type="term" value="C:immunoglobulin complex"/>
    <property type="evidence" value="ECO:0007669"/>
    <property type="project" value="UniProtKB-KW"/>
</dbReference>
<dbReference type="PROSITE" id="PS50835">
    <property type="entry name" value="IG_LIKE"/>
    <property type="match status" value="1"/>
</dbReference>
<dbReference type="InterPro" id="IPR007110">
    <property type="entry name" value="Ig-like_dom"/>
</dbReference>
<dbReference type="InterPro" id="IPR013783">
    <property type="entry name" value="Ig-like_fold"/>
</dbReference>
<evidence type="ECO:0000313" key="7">
    <source>
        <dbReference type="Proteomes" id="UP000694547"/>
    </source>
</evidence>
<dbReference type="SMART" id="SM00406">
    <property type="entry name" value="IGv"/>
    <property type="match status" value="1"/>
</dbReference>
<dbReference type="InterPro" id="IPR050150">
    <property type="entry name" value="IgV_Light_Chain"/>
</dbReference>
<dbReference type="GO" id="GO:0002250">
    <property type="term" value="P:adaptive immune response"/>
    <property type="evidence" value="ECO:0007669"/>
    <property type="project" value="UniProtKB-KW"/>
</dbReference>
<evidence type="ECO:0000313" key="6">
    <source>
        <dbReference type="Ensembl" id="ENSPEMP00000034611.1"/>
    </source>
</evidence>
<dbReference type="PANTHER" id="PTHR23267">
    <property type="entry name" value="IMMUNOGLOBULIN LIGHT CHAIN"/>
    <property type="match status" value="1"/>
</dbReference>
<accession>A0A8C8US35</accession>
<dbReference type="InterPro" id="IPR003599">
    <property type="entry name" value="Ig_sub"/>
</dbReference>
<reference evidence="6" key="2">
    <citation type="submission" date="2025-08" db="UniProtKB">
        <authorList>
            <consortium name="Ensembl"/>
        </authorList>
    </citation>
    <scope>IDENTIFICATION</scope>
</reference>
<dbReference type="SMART" id="SM00409">
    <property type="entry name" value="IG"/>
    <property type="match status" value="1"/>
</dbReference>
<evidence type="ECO:0000259" key="5">
    <source>
        <dbReference type="PROSITE" id="PS50835"/>
    </source>
</evidence>
<feature type="domain" description="Ig-like" evidence="5">
    <location>
        <begin position="46"/>
        <end position="133"/>
    </location>
</feature>
<reference evidence="6 7" key="1">
    <citation type="submission" date="2018-10" db="EMBL/GenBank/DDBJ databases">
        <title>Improved assembly of the deer mouse Peromyscus maniculatus genome.</title>
        <authorList>
            <person name="Lassance J.-M."/>
            <person name="Hoekstra H.E."/>
        </authorList>
    </citation>
    <scope>NUCLEOTIDE SEQUENCE [LARGE SCALE GENOMIC DNA]</scope>
</reference>
<dbReference type="Pfam" id="PF07686">
    <property type="entry name" value="V-set"/>
    <property type="match status" value="1"/>
</dbReference>
<dbReference type="SUPFAM" id="SSF48726">
    <property type="entry name" value="Immunoglobulin"/>
    <property type="match status" value="1"/>
</dbReference>
<dbReference type="FunFam" id="2.60.40.10:FF:000212">
    <property type="entry name" value="Immunoglobulin kappa chain variable 12-38"/>
    <property type="match status" value="1"/>
</dbReference>
<reference evidence="6" key="3">
    <citation type="submission" date="2025-09" db="UniProtKB">
        <authorList>
            <consortium name="Ensembl"/>
        </authorList>
    </citation>
    <scope>IDENTIFICATION</scope>
</reference>
<dbReference type="Ensembl" id="ENSPEMT00000038454.1">
    <property type="protein sequence ID" value="ENSPEMP00000034611.1"/>
    <property type="gene ID" value="ENSPEMG00000029253.1"/>
</dbReference>
<evidence type="ECO:0000256" key="4">
    <source>
        <dbReference type="ARBA" id="ARBA00043265"/>
    </source>
</evidence>
<dbReference type="Proteomes" id="UP000694547">
    <property type="component" value="Chromosome 3"/>
</dbReference>
<name>A0A8C8US35_PERMB</name>
<dbReference type="CDD" id="cd04980">
    <property type="entry name" value="IgV_L_kappa"/>
    <property type="match status" value="1"/>
</dbReference>
<evidence type="ECO:0000256" key="3">
    <source>
        <dbReference type="ARBA" id="ARBA00023157"/>
    </source>
</evidence>
<proteinExistence type="predicted"/>
<dbReference type="AlphaFoldDB" id="A0A8C8US35"/>
<keyword evidence="3" id="KW-1015">Disulfide bond</keyword>